<evidence type="ECO:0000313" key="16">
    <source>
        <dbReference type="EMBL" id="RZF39681.1"/>
    </source>
</evidence>
<dbReference type="Proteomes" id="UP000291343">
    <property type="component" value="Unassembled WGS sequence"/>
</dbReference>
<keyword evidence="9 14" id="KW-1133">Transmembrane helix</keyword>
<dbReference type="PANTHER" id="PTHR24026:SF51">
    <property type="entry name" value="PROTOCADHERIN-LIKE WING POLARITY PROTEIN STAN"/>
    <property type="match status" value="1"/>
</dbReference>
<evidence type="ECO:0000256" key="8">
    <source>
        <dbReference type="ARBA" id="ARBA00022889"/>
    </source>
</evidence>
<dbReference type="SMART" id="SM00112">
    <property type="entry name" value="CA"/>
    <property type="match status" value="5"/>
</dbReference>
<dbReference type="GO" id="GO:0005886">
    <property type="term" value="C:plasma membrane"/>
    <property type="evidence" value="ECO:0007669"/>
    <property type="project" value="UniProtKB-SubCell"/>
</dbReference>
<proteinExistence type="predicted"/>
<keyword evidence="17" id="KW-1185">Reference proteome</keyword>
<dbReference type="FunCoup" id="A0A482X349">
    <property type="interactions" value="74"/>
</dbReference>
<evidence type="ECO:0000256" key="12">
    <source>
        <dbReference type="ARBA" id="ARBA00023180"/>
    </source>
</evidence>
<name>A0A482X349_LAOST</name>
<dbReference type="GO" id="GO:0001736">
    <property type="term" value="P:establishment of planar polarity"/>
    <property type="evidence" value="ECO:0007669"/>
    <property type="project" value="UniProtKB-ARBA"/>
</dbReference>
<evidence type="ECO:0000256" key="6">
    <source>
        <dbReference type="ARBA" id="ARBA00022737"/>
    </source>
</evidence>
<evidence type="ECO:0000256" key="14">
    <source>
        <dbReference type="SAM" id="Phobius"/>
    </source>
</evidence>
<dbReference type="GO" id="GO:0008104">
    <property type="term" value="P:intracellular protein localization"/>
    <property type="evidence" value="ECO:0007669"/>
    <property type="project" value="UniProtKB-ARBA"/>
</dbReference>
<evidence type="ECO:0000256" key="13">
    <source>
        <dbReference type="PROSITE-ProRule" id="PRU00043"/>
    </source>
</evidence>
<dbReference type="FunFam" id="2.60.40.60:FF:000033">
    <property type="entry name" value="FAT atypical cadherin 1"/>
    <property type="match status" value="1"/>
</dbReference>
<feature type="domain" description="Cadherin" evidence="15">
    <location>
        <begin position="770"/>
        <end position="869"/>
    </location>
</feature>
<gene>
    <name evidence="16" type="ORF">LSTR_LSTR015378</name>
</gene>
<dbReference type="GO" id="GO:0005509">
    <property type="term" value="F:calcium ion binding"/>
    <property type="evidence" value="ECO:0007669"/>
    <property type="project" value="UniProtKB-UniRule"/>
</dbReference>
<dbReference type="GO" id="GO:0030855">
    <property type="term" value="P:epithelial cell differentiation"/>
    <property type="evidence" value="ECO:0007669"/>
    <property type="project" value="UniProtKB-ARBA"/>
</dbReference>
<feature type="transmembrane region" description="Helical" evidence="14">
    <location>
        <begin position="20"/>
        <end position="40"/>
    </location>
</feature>
<dbReference type="InterPro" id="IPR015919">
    <property type="entry name" value="Cadherin-like_sf"/>
</dbReference>
<dbReference type="PROSITE" id="PS50268">
    <property type="entry name" value="CADHERIN_2"/>
    <property type="match status" value="6"/>
</dbReference>
<keyword evidence="5" id="KW-0732">Signal</keyword>
<evidence type="ECO:0000256" key="2">
    <source>
        <dbReference type="ARBA" id="ARBA00022475"/>
    </source>
</evidence>
<dbReference type="FunFam" id="2.60.40.60:FF:000024">
    <property type="entry name" value="FAT atypical cadherin 3"/>
    <property type="match status" value="1"/>
</dbReference>
<evidence type="ECO:0000256" key="4">
    <source>
        <dbReference type="ARBA" id="ARBA00022692"/>
    </source>
</evidence>
<dbReference type="InterPro" id="IPR020894">
    <property type="entry name" value="Cadherin_CS"/>
</dbReference>
<keyword evidence="4 14" id="KW-0812">Transmembrane</keyword>
<dbReference type="AlphaFoldDB" id="A0A482X349"/>
<dbReference type="GO" id="GO:0007163">
    <property type="term" value="P:establishment or maintenance of cell polarity"/>
    <property type="evidence" value="ECO:0007669"/>
    <property type="project" value="UniProtKB-ARBA"/>
</dbReference>
<dbReference type="FunFam" id="2.60.40.60:FF:000005">
    <property type="entry name" value="Protocadherin 9"/>
    <property type="match status" value="1"/>
</dbReference>
<dbReference type="FunFam" id="2.60.40.60:FF:000013">
    <property type="entry name" value="Cadherin EGF LAG seven-pass G-type receptor"/>
    <property type="match status" value="1"/>
</dbReference>
<keyword evidence="7 13" id="KW-0106">Calcium</keyword>
<dbReference type="PROSITE" id="PS00232">
    <property type="entry name" value="CADHERIN_1"/>
    <property type="match status" value="2"/>
</dbReference>
<dbReference type="InterPro" id="IPR002126">
    <property type="entry name" value="Cadherin-like_dom"/>
</dbReference>
<feature type="domain" description="Cadherin" evidence="15">
    <location>
        <begin position="559"/>
        <end position="666"/>
    </location>
</feature>
<dbReference type="STRING" id="195883.A0A482X349"/>
<evidence type="ECO:0000256" key="11">
    <source>
        <dbReference type="ARBA" id="ARBA00023157"/>
    </source>
</evidence>
<feature type="domain" description="Cadherin" evidence="15">
    <location>
        <begin position="452"/>
        <end position="558"/>
    </location>
</feature>
<evidence type="ECO:0000256" key="9">
    <source>
        <dbReference type="ARBA" id="ARBA00022989"/>
    </source>
</evidence>
<keyword evidence="2" id="KW-1003">Cell membrane</keyword>
<dbReference type="SMR" id="A0A482X349"/>
<evidence type="ECO:0000256" key="1">
    <source>
        <dbReference type="ARBA" id="ARBA00004251"/>
    </source>
</evidence>
<evidence type="ECO:0000313" key="17">
    <source>
        <dbReference type="Proteomes" id="UP000291343"/>
    </source>
</evidence>
<dbReference type="GO" id="GO:0007424">
    <property type="term" value="P:open tracheal system development"/>
    <property type="evidence" value="ECO:0007669"/>
    <property type="project" value="UniProtKB-ARBA"/>
</dbReference>
<evidence type="ECO:0000259" key="15">
    <source>
        <dbReference type="PROSITE" id="PS50268"/>
    </source>
</evidence>
<keyword evidence="10 14" id="KW-0472">Membrane</keyword>
<dbReference type="Pfam" id="PF00028">
    <property type="entry name" value="Cadherin"/>
    <property type="match status" value="5"/>
</dbReference>
<dbReference type="GO" id="GO:0007156">
    <property type="term" value="P:homophilic cell adhesion via plasma membrane adhesion molecules"/>
    <property type="evidence" value="ECO:0007669"/>
    <property type="project" value="InterPro"/>
</dbReference>
<keyword evidence="12" id="KW-0325">Glycoprotein</keyword>
<feature type="domain" description="Cadherin" evidence="15">
    <location>
        <begin position="667"/>
        <end position="769"/>
    </location>
</feature>
<dbReference type="Gene3D" id="2.60.40.60">
    <property type="entry name" value="Cadherins"/>
    <property type="match status" value="6"/>
</dbReference>
<reference evidence="16 17" key="1">
    <citation type="journal article" date="2017" name="Gigascience">
        <title>Genome sequence of the small brown planthopper, Laodelphax striatellus.</title>
        <authorList>
            <person name="Zhu J."/>
            <person name="Jiang F."/>
            <person name="Wang X."/>
            <person name="Yang P."/>
            <person name="Bao Y."/>
            <person name="Zhao W."/>
            <person name="Wang W."/>
            <person name="Lu H."/>
            <person name="Wang Q."/>
            <person name="Cui N."/>
            <person name="Li J."/>
            <person name="Chen X."/>
            <person name="Luo L."/>
            <person name="Yu J."/>
            <person name="Kang L."/>
            <person name="Cui F."/>
        </authorList>
    </citation>
    <scope>NUCLEOTIDE SEQUENCE [LARGE SCALE GENOMIC DNA]</scope>
    <source>
        <strain evidence="16">Lst14</strain>
    </source>
</reference>
<comment type="caution">
    <text evidence="16">The sequence shown here is derived from an EMBL/GenBank/DDBJ whole genome shotgun (WGS) entry which is preliminary data.</text>
</comment>
<dbReference type="SUPFAM" id="SSF49313">
    <property type="entry name" value="Cadherin-like"/>
    <property type="match status" value="6"/>
</dbReference>
<organism evidence="16 17">
    <name type="scientific">Laodelphax striatellus</name>
    <name type="common">Small brown planthopper</name>
    <name type="synonym">Delphax striatella</name>
    <dbReference type="NCBI Taxonomy" id="195883"/>
    <lineage>
        <taxon>Eukaryota</taxon>
        <taxon>Metazoa</taxon>
        <taxon>Ecdysozoa</taxon>
        <taxon>Arthropoda</taxon>
        <taxon>Hexapoda</taxon>
        <taxon>Insecta</taxon>
        <taxon>Pterygota</taxon>
        <taxon>Neoptera</taxon>
        <taxon>Paraneoptera</taxon>
        <taxon>Hemiptera</taxon>
        <taxon>Auchenorrhyncha</taxon>
        <taxon>Fulgoroidea</taxon>
        <taxon>Delphacidae</taxon>
        <taxon>Criomorphinae</taxon>
        <taxon>Laodelphax</taxon>
    </lineage>
</organism>
<dbReference type="FunFam" id="2.60.40.60:FF:000020">
    <property type="entry name" value="Dachsous cadherin-related 1b"/>
    <property type="match status" value="1"/>
</dbReference>
<dbReference type="PRINTS" id="PR00205">
    <property type="entry name" value="CADHERIN"/>
</dbReference>
<dbReference type="InParanoid" id="A0A482X349"/>
<keyword evidence="6" id="KW-0677">Repeat</keyword>
<dbReference type="EMBL" id="QKKF02019782">
    <property type="protein sequence ID" value="RZF39681.1"/>
    <property type="molecule type" value="Genomic_DNA"/>
</dbReference>
<evidence type="ECO:0000256" key="5">
    <source>
        <dbReference type="ARBA" id="ARBA00022729"/>
    </source>
</evidence>
<feature type="domain" description="Cadherin" evidence="15">
    <location>
        <begin position="432"/>
        <end position="451"/>
    </location>
</feature>
<keyword evidence="3" id="KW-0245">EGF-like domain</keyword>
<keyword evidence="11" id="KW-1015">Disulfide bond</keyword>
<dbReference type="OrthoDB" id="26203at2759"/>
<sequence>MMNLCGTSCVCVYMHHNRFLFVVLGVNFVFFSYCTAYLLVLTDNDSPGKVIFNASTSQPSKIPRVYSLNTHKSAPAVKQLFEVDSASGVVTLRKKLQCDGVRYPNLFTIYVDSLSNATLDYISFPLRILIHGCEDLNFDGESNQIRLSEARKWPSDTIATFSVPVPDYESGALPVPPTDICLRRSQPIVNLPRSLVAATISAACSLAYLHTSDARFAVETRAGDLVAAQDVCVVAEPPSSVTVALEYQCAPGAVVVSPLVHYIKIYFSYRKEDADSLRVRRDTQKRGAPTFERVLYLASVSEEQAAGVSVCTLTAKEGGGGGGGLQYSMVSLLDSRSQTMFGIDSKTGGVTTITSLDRELLDVHYFRVTAMDSSFPPKSATTTLQVNVLDANDHAPIFEAMGGEYQDFVFFFSVEGCHDVLSNSVSARTRKSSTATVVVRVSDDNDNYPQFVERTYTVNIPEDTNWKDNPVIATVKATDADEGQNAAIRYAIIGGNVQGQFSIDSQNGEVTLVKPLDYESMRSYRITIRAQDGGSPSRSNTTQLLVNVRDVNDNAPRFYTSLFQESVVESVPLGYSIVRVQAYDADEGENAVIKYSLRPNSGSTTDLPITVDSDTGWLHTNRALDREQNAKFQFQVLAIDGGTPARTATASVIVTVQDVNDNDPVFSPKQYEAVVREDDTPGTPVANVVATDPDENPRLHYEITGGNTRGRFAITTQNGRGLVTITQPLDYKQEKRFILLVRATDSGGRYDTATVYVNVTDANNFPPVFDNAPYAATVFEDAPKGTTVLIVAASDGDVGENAHVRGNTRGRFAITTQNGRGLVTITQPLDYKQEKRFILLVRATDSGGRYDTATVYVNVTDANNFPPVFDNAPYAATVFEDAPKGTTVLIVAASDGDVGENAHVSSHTVDRLGIDSLGIDRLGIDSSNRSQNNWQCSCQ</sequence>
<comment type="subcellular location">
    <subcellularLocation>
        <location evidence="1">Cell membrane</location>
        <topology evidence="1">Single-pass type I membrane protein</topology>
    </subcellularLocation>
</comment>
<dbReference type="CDD" id="cd11304">
    <property type="entry name" value="Cadherin_repeat"/>
    <property type="match status" value="6"/>
</dbReference>
<evidence type="ECO:0000256" key="7">
    <source>
        <dbReference type="ARBA" id="ARBA00022837"/>
    </source>
</evidence>
<accession>A0A482X349</accession>
<dbReference type="PANTHER" id="PTHR24026">
    <property type="entry name" value="FAT ATYPICAL CADHERIN-RELATED"/>
    <property type="match status" value="1"/>
</dbReference>
<feature type="domain" description="Cadherin" evidence="15">
    <location>
        <begin position="292"/>
        <end position="398"/>
    </location>
</feature>
<protein>
    <recommendedName>
        <fullName evidence="15">Cadherin domain-containing protein</fullName>
    </recommendedName>
</protein>
<keyword evidence="8" id="KW-0130">Cell adhesion</keyword>
<evidence type="ECO:0000256" key="3">
    <source>
        <dbReference type="ARBA" id="ARBA00022536"/>
    </source>
</evidence>
<evidence type="ECO:0000256" key="10">
    <source>
        <dbReference type="ARBA" id="ARBA00023136"/>
    </source>
</evidence>